<reference evidence="1" key="2">
    <citation type="journal article" date="2023" name="IMA Fungus">
        <title>Comparative genomic study of the Penicillium genus elucidates a diverse pangenome and 15 lateral gene transfer events.</title>
        <authorList>
            <person name="Petersen C."/>
            <person name="Sorensen T."/>
            <person name="Nielsen M.R."/>
            <person name="Sondergaard T.E."/>
            <person name="Sorensen J.L."/>
            <person name="Fitzpatrick D.A."/>
            <person name="Frisvad J.C."/>
            <person name="Nielsen K.L."/>
        </authorList>
    </citation>
    <scope>NUCLEOTIDE SEQUENCE</scope>
    <source>
        <strain evidence="1">IBT 21472</strain>
    </source>
</reference>
<dbReference type="Gene3D" id="6.10.110.10">
    <property type="match status" value="1"/>
</dbReference>
<reference evidence="1" key="1">
    <citation type="submission" date="2022-12" db="EMBL/GenBank/DDBJ databases">
        <authorList>
            <person name="Petersen C."/>
        </authorList>
    </citation>
    <scope>NUCLEOTIDE SEQUENCE</scope>
    <source>
        <strain evidence="1">IBT 21472</strain>
    </source>
</reference>
<dbReference type="Proteomes" id="UP001147746">
    <property type="component" value="Unassembled WGS sequence"/>
</dbReference>
<gene>
    <name evidence="1" type="ORF">N7476_007130</name>
</gene>
<keyword evidence="2" id="KW-1185">Reference proteome</keyword>
<comment type="caution">
    <text evidence="1">The sequence shown here is derived from an EMBL/GenBank/DDBJ whole genome shotgun (WGS) entry which is preliminary data.</text>
</comment>
<protein>
    <submittedName>
        <fullName evidence="1">Uncharacterized protein</fullName>
    </submittedName>
</protein>
<accession>A0A9W9PTX9</accession>
<dbReference type="InterPro" id="IPR038213">
    <property type="entry name" value="IFI6/IFI27-like_sf"/>
</dbReference>
<proteinExistence type="predicted"/>
<organism evidence="1 2">
    <name type="scientific">Penicillium atrosanguineum</name>
    <dbReference type="NCBI Taxonomy" id="1132637"/>
    <lineage>
        <taxon>Eukaryota</taxon>
        <taxon>Fungi</taxon>
        <taxon>Dikarya</taxon>
        <taxon>Ascomycota</taxon>
        <taxon>Pezizomycotina</taxon>
        <taxon>Eurotiomycetes</taxon>
        <taxon>Eurotiomycetidae</taxon>
        <taxon>Eurotiales</taxon>
        <taxon>Aspergillaceae</taxon>
        <taxon>Penicillium</taxon>
    </lineage>
</organism>
<dbReference type="AlphaFoldDB" id="A0A9W9PTX9"/>
<dbReference type="EMBL" id="JAPZBO010000007">
    <property type="protein sequence ID" value="KAJ5311270.1"/>
    <property type="molecule type" value="Genomic_DNA"/>
</dbReference>
<name>A0A9W9PTX9_9EURO</name>
<evidence type="ECO:0000313" key="2">
    <source>
        <dbReference type="Proteomes" id="UP001147746"/>
    </source>
</evidence>
<evidence type="ECO:0000313" key="1">
    <source>
        <dbReference type="EMBL" id="KAJ5311270.1"/>
    </source>
</evidence>
<sequence>MFHSILDCIFGTPANAIKTGAEMARAAADALSQIEDAAIDFAVDHPVYATIFALGVLALLTPRALEVLGFRELGPNEGSFTAFRQRRYAGYVPKKALIGYFQRLGMKGMGLFE</sequence>